<accession>A0A7Y0LW87</accession>
<feature type="region of interest" description="Disordered" evidence="1">
    <location>
        <begin position="1"/>
        <end position="48"/>
    </location>
</feature>
<dbReference type="GO" id="GO:0006508">
    <property type="term" value="P:proteolysis"/>
    <property type="evidence" value="ECO:0007669"/>
    <property type="project" value="InterPro"/>
</dbReference>
<evidence type="ECO:0000313" key="5">
    <source>
        <dbReference type="EMBL" id="NMR19026.1"/>
    </source>
</evidence>
<dbReference type="GO" id="GO:0004252">
    <property type="term" value="F:serine-type endopeptidase activity"/>
    <property type="evidence" value="ECO:0007669"/>
    <property type="project" value="InterPro"/>
</dbReference>
<evidence type="ECO:0000256" key="2">
    <source>
        <dbReference type="SAM" id="Phobius"/>
    </source>
</evidence>
<dbReference type="Gene3D" id="2.30.42.10">
    <property type="match status" value="1"/>
</dbReference>
<dbReference type="InterPro" id="IPR008269">
    <property type="entry name" value="Lon_proteolytic"/>
</dbReference>
<dbReference type="Pfam" id="PF05362">
    <property type="entry name" value="Lon_C"/>
    <property type="match status" value="1"/>
</dbReference>
<dbReference type="Proteomes" id="UP000562124">
    <property type="component" value="Unassembled WGS sequence"/>
</dbReference>
<evidence type="ECO:0000259" key="4">
    <source>
        <dbReference type="Pfam" id="PF13180"/>
    </source>
</evidence>
<evidence type="ECO:0000259" key="3">
    <source>
        <dbReference type="Pfam" id="PF05362"/>
    </source>
</evidence>
<feature type="transmembrane region" description="Helical" evidence="2">
    <location>
        <begin position="55"/>
        <end position="76"/>
    </location>
</feature>
<dbReference type="Pfam" id="PF13180">
    <property type="entry name" value="PDZ_2"/>
    <property type="match status" value="1"/>
</dbReference>
<dbReference type="Gene3D" id="3.30.230.10">
    <property type="match status" value="1"/>
</dbReference>
<feature type="compositionally biased region" description="Low complexity" evidence="1">
    <location>
        <begin position="19"/>
        <end position="41"/>
    </location>
</feature>
<protein>
    <submittedName>
        <fullName evidence="5">PDZ domain-containing protein</fullName>
    </submittedName>
</protein>
<evidence type="ECO:0000256" key="1">
    <source>
        <dbReference type="SAM" id="MobiDB-lite"/>
    </source>
</evidence>
<keyword evidence="2" id="KW-1133">Transmembrane helix</keyword>
<feature type="domain" description="Lon proteolytic" evidence="3">
    <location>
        <begin position="285"/>
        <end position="370"/>
    </location>
</feature>
<dbReference type="GO" id="GO:0030163">
    <property type="term" value="P:protein catabolic process"/>
    <property type="evidence" value="ECO:0007669"/>
    <property type="project" value="InterPro"/>
</dbReference>
<dbReference type="InterPro" id="IPR020568">
    <property type="entry name" value="Ribosomal_Su5_D2-typ_SF"/>
</dbReference>
<dbReference type="InterPro" id="IPR036034">
    <property type="entry name" value="PDZ_sf"/>
</dbReference>
<dbReference type="AlphaFoldDB" id="A0A7Y0LW87"/>
<gene>
    <name evidence="5" type="ORF">HIR71_02095</name>
</gene>
<feature type="domain" description="PDZ" evidence="4">
    <location>
        <begin position="200"/>
        <end position="250"/>
    </location>
</feature>
<keyword evidence="2" id="KW-0812">Transmembrane</keyword>
<dbReference type="PANTHER" id="PTHR10046">
    <property type="entry name" value="ATP DEPENDENT LON PROTEASE FAMILY MEMBER"/>
    <property type="match status" value="1"/>
</dbReference>
<name>A0A7Y0LW87_CELFI</name>
<dbReference type="GO" id="GO:0005524">
    <property type="term" value="F:ATP binding"/>
    <property type="evidence" value="ECO:0007669"/>
    <property type="project" value="InterPro"/>
</dbReference>
<keyword evidence="6" id="KW-1185">Reference proteome</keyword>
<dbReference type="SUPFAM" id="SSF50156">
    <property type="entry name" value="PDZ domain-like"/>
    <property type="match status" value="1"/>
</dbReference>
<dbReference type="SUPFAM" id="SSF54211">
    <property type="entry name" value="Ribosomal protein S5 domain 2-like"/>
    <property type="match status" value="1"/>
</dbReference>
<dbReference type="GO" id="GO:0004176">
    <property type="term" value="F:ATP-dependent peptidase activity"/>
    <property type="evidence" value="ECO:0007669"/>
    <property type="project" value="InterPro"/>
</dbReference>
<comment type="caution">
    <text evidence="5">The sequence shown here is derived from an EMBL/GenBank/DDBJ whole genome shotgun (WGS) entry which is preliminary data.</text>
</comment>
<proteinExistence type="predicted"/>
<keyword evidence="2" id="KW-0472">Membrane</keyword>
<dbReference type="EMBL" id="JABCJJ010000002">
    <property type="protein sequence ID" value="NMR19026.1"/>
    <property type="molecule type" value="Genomic_DNA"/>
</dbReference>
<organism evidence="5 6">
    <name type="scientific">Cellulomonas fimi</name>
    <dbReference type="NCBI Taxonomy" id="1708"/>
    <lineage>
        <taxon>Bacteria</taxon>
        <taxon>Bacillati</taxon>
        <taxon>Actinomycetota</taxon>
        <taxon>Actinomycetes</taxon>
        <taxon>Micrococcales</taxon>
        <taxon>Cellulomonadaceae</taxon>
        <taxon>Cellulomonas</taxon>
    </lineage>
</organism>
<dbReference type="InterPro" id="IPR001478">
    <property type="entry name" value="PDZ"/>
</dbReference>
<dbReference type="InterPro" id="IPR014721">
    <property type="entry name" value="Ribsml_uS5_D2-typ_fold_subgr"/>
</dbReference>
<sequence length="394" mass="40399">MGDDRRVRDASTGPGPHPDTGAPATSSTGSTGSTDPTDTPTLPVPPSPRSTTLSIAGLVTLVLLTLLVFVPVPYAIGSPGPTRDTLGAYDGEPLIEVDGVPTYESTGELRMTTVSYAGGPGYPVTLPLVLRGWLSGARVVTPVESVFPPDRSQDEIDQQNEAEMVSSQENATVAALEELGYEVPAELRVAGAVAGTGADGVVEEGDVLLSLEGEPVESYTELVRTLARTEPGTTVTLGLVRDGEPLDVDVVTGERAGGGSQLGVFIDPVFDLPVDVTIQIEDIGGPSAGMMFALGIIDTMTPEDELDGAVIAGTGTVDVDGKVGPIGGIRQKLFGAVRDGADWFLAPGANCDEVVGNVPDDLRVVRVETLGEARAAMEAIGAGAGDALPTCEAP</sequence>
<evidence type="ECO:0000313" key="6">
    <source>
        <dbReference type="Proteomes" id="UP000562124"/>
    </source>
</evidence>
<dbReference type="InterPro" id="IPR027065">
    <property type="entry name" value="Lon_Prtase"/>
</dbReference>
<reference evidence="5 6" key="1">
    <citation type="submission" date="2020-04" db="EMBL/GenBank/DDBJ databases">
        <title>Sequencing and Assembly of C. fimi.</title>
        <authorList>
            <person name="Ramsey A.R."/>
        </authorList>
    </citation>
    <scope>NUCLEOTIDE SEQUENCE [LARGE SCALE GENOMIC DNA]</scope>
    <source>
        <strain evidence="5 6">SB</strain>
    </source>
</reference>